<feature type="signal peptide" evidence="1">
    <location>
        <begin position="1"/>
        <end position="20"/>
    </location>
</feature>
<dbReference type="EMBL" id="CP002558">
    <property type="protein sequence ID" value="AEB28548.1"/>
    <property type="molecule type" value="Genomic_DNA"/>
</dbReference>
<dbReference type="AlphaFoldDB" id="F4BK54"/>
<accession>F4BK54</accession>
<gene>
    <name evidence="2" type="ordered locus">FN3523_0691</name>
</gene>
<dbReference type="PATRIC" id="fig|676032.3.peg.693"/>
<sequence length="42" mass="4633">MKKLTVAATFIISIVSTSFATFAHQINSRNNTSFPTQDFILA</sequence>
<reference evidence="3" key="1">
    <citation type="journal article" date="2011" name="Appl. Environ. Microbiol.">
        <title>Common ancestry and novel genetic traits of Francisella novicida-like isolates from North America and Australia as revealed by comparative genomic analyses.</title>
        <authorList>
            <person name="Siddaramappa S."/>
            <person name="Challacombe J.F."/>
            <person name="Petersen J.M."/>
            <person name="Pillai S."/>
            <person name="Hogg G."/>
            <person name="Kuske C.R."/>
        </authorList>
    </citation>
    <scope>NUCLEOTIDE SEQUENCE [LARGE SCALE GENOMIC DNA]</scope>
    <source>
        <strain evidence="3">3523</strain>
    </source>
</reference>
<proteinExistence type="predicted"/>
<evidence type="ECO:0000313" key="2">
    <source>
        <dbReference type="EMBL" id="AEB28548.1"/>
    </source>
</evidence>
<feature type="chain" id="PRO_5003310571" evidence="1">
    <location>
        <begin position="21"/>
        <end position="42"/>
    </location>
</feature>
<dbReference type="RefSeq" id="WP_014548000.1">
    <property type="nucleotide sequence ID" value="NC_017449.1"/>
</dbReference>
<dbReference type="Proteomes" id="UP000008303">
    <property type="component" value="Chromosome"/>
</dbReference>
<evidence type="ECO:0000256" key="1">
    <source>
        <dbReference type="SAM" id="SignalP"/>
    </source>
</evidence>
<name>F4BK54_9GAMM</name>
<protein>
    <submittedName>
        <fullName evidence="2">Uncharacterized protein</fullName>
    </submittedName>
</protein>
<evidence type="ECO:0000313" key="3">
    <source>
        <dbReference type="Proteomes" id="UP000008303"/>
    </source>
</evidence>
<keyword evidence="1" id="KW-0732">Signal</keyword>
<organism evidence="2 3">
    <name type="scientific">Francisella hispaniensis</name>
    <dbReference type="NCBI Taxonomy" id="622488"/>
    <lineage>
        <taxon>Bacteria</taxon>
        <taxon>Pseudomonadati</taxon>
        <taxon>Pseudomonadota</taxon>
        <taxon>Gammaproteobacteria</taxon>
        <taxon>Thiotrichales</taxon>
        <taxon>Francisellaceae</taxon>
        <taxon>Francisella</taxon>
    </lineage>
</organism>
<dbReference type="KEGG" id="fcn:FN3523_0691"/>
<dbReference type="HOGENOM" id="CLU_217948_1_0_6"/>